<proteinExistence type="predicted"/>
<feature type="transmembrane region" description="Helical" evidence="1">
    <location>
        <begin position="53"/>
        <end position="77"/>
    </location>
</feature>
<keyword evidence="3" id="KW-1185">Reference proteome</keyword>
<keyword evidence="1" id="KW-0472">Membrane</keyword>
<dbReference type="EMBL" id="SIJK02000026">
    <property type="protein sequence ID" value="MBP1466928.1"/>
    <property type="molecule type" value="Genomic_DNA"/>
</dbReference>
<dbReference type="Proteomes" id="UP001193081">
    <property type="component" value="Unassembled WGS sequence"/>
</dbReference>
<keyword evidence="1" id="KW-1133">Transmembrane helix</keyword>
<organism evidence="2 3">
    <name type="scientific">Candidatus Chloroploca mongolica</name>
    <dbReference type="NCBI Taxonomy" id="2528176"/>
    <lineage>
        <taxon>Bacteria</taxon>
        <taxon>Bacillati</taxon>
        <taxon>Chloroflexota</taxon>
        <taxon>Chloroflexia</taxon>
        <taxon>Chloroflexales</taxon>
        <taxon>Chloroflexineae</taxon>
        <taxon>Oscillochloridaceae</taxon>
        <taxon>Candidatus Chloroploca</taxon>
    </lineage>
</organism>
<keyword evidence="1" id="KW-0812">Transmembrane</keyword>
<accession>A0ABS4DBW0</accession>
<dbReference type="InterPro" id="IPR010293">
    <property type="entry name" value="Sbt_1"/>
</dbReference>
<reference evidence="2 3" key="1">
    <citation type="submission" date="2021-03" db="EMBL/GenBank/DDBJ databases">
        <authorList>
            <person name="Grouzdev D.S."/>
        </authorList>
    </citation>
    <scope>NUCLEOTIDE SEQUENCE [LARGE SCALE GENOMIC DNA]</scope>
    <source>
        <strain evidence="2 3">M50-1</strain>
    </source>
</reference>
<dbReference type="Pfam" id="PF05982">
    <property type="entry name" value="Sbt_1"/>
    <property type="match status" value="1"/>
</dbReference>
<gene>
    <name evidence="2" type="ORF">EYB53_014530</name>
</gene>
<comment type="caution">
    <text evidence="2">The sequence shown here is derived from an EMBL/GenBank/DDBJ whole genome shotgun (WGS) entry which is preliminary data.</text>
</comment>
<dbReference type="PANTHER" id="PTHR40400:SF1">
    <property type="entry name" value="SLR1512 PROTEIN"/>
    <property type="match status" value="1"/>
</dbReference>
<evidence type="ECO:0000313" key="3">
    <source>
        <dbReference type="Proteomes" id="UP001193081"/>
    </source>
</evidence>
<sequence length="82" mass="8517">MIVIWRPPHPVRFCLAIGRIFYHSPPVIAASSSDISGPPTLRGGIQSANPSAYIGASTGIGTPIALALAIPLFLGLAPRPCK</sequence>
<evidence type="ECO:0000313" key="2">
    <source>
        <dbReference type="EMBL" id="MBP1466928.1"/>
    </source>
</evidence>
<name>A0ABS4DBW0_9CHLR</name>
<evidence type="ECO:0000256" key="1">
    <source>
        <dbReference type="SAM" id="Phobius"/>
    </source>
</evidence>
<protein>
    <submittedName>
        <fullName evidence="2">Sodium-dependent bicarbonate transport family permease</fullName>
    </submittedName>
</protein>
<dbReference type="PANTHER" id="PTHR40400">
    <property type="entry name" value="SLR1512 PROTEIN"/>
    <property type="match status" value="1"/>
</dbReference>